<sequence length="310" mass="34524">MRDVSPIGASRFERPYSPPSTIGRNSAATSPTSANWPLNDISNRSTGSTFHTYSTTLSSFDTSFDVDLKDFPSPPCSQTCSTPEEPGNPFDNNRNDTDLSVYSDELPDSATLVEARELPIYDANGHRTTFGALCDTEDLTHQRHLVIFVRYFYCPACTAYLQAIAKGISMQDYYSIPVRTAITVIGCGQPDLIRHYKSFTGSRFQMYADTTRALFLKLGMGISYNIGKKKPDYMEKGLLGASREELGLLRKSLNDPEGLKKKDLLRGGHPMQVGGEFLFDGGNALWCHRMTNYRNHADVKMLRALLQLDA</sequence>
<name>A0ACC3NLF0_9PEZI</name>
<comment type="caution">
    <text evidence="1">The sequence shown here is derived from an EMBL/GenBank/DDBJ whole genome shotgun (WGS) entry which is preliminary data.</text>
</comment>
<dbReference type="Proteomes" id="UP001281147">
    <property type="component" value="Unassembled WGS sequence"/>
</dbReference>
<organism evidence="1 2">
    <name type="scientific">Vermiconidia calcicola</name>
    <dbReference type="NCBI Taxonomy" id="1690605"/>
    <lineage>
        <taxon>Eukaryota</taxon>
        <taxon>Fungi</taxon>
        <taxon>Dikarya</taxon>
        <taxon>Ascomycota</taxon>
        <taxon>Pezizomycotina</taxon>
        <taxon>Dothideomycetes</taxon>
        <taxon>Dothideomycetidae</taxon>
        <taxon>Mycosphaerellales</taxon>
        <taxon>Extremaceae</taxon>
        <taxon>Vermiconidia</taxon>
    </lineage>
</organism>
<dbReference type="EMBL" id="JAUTXU010000036">
    <property type="protein sequence ID" value="KAK3717626.1"/>
    <property type="molecule type" value="Genomic_DNA"/>
</dbReference>
<accession>A0ACC3NLF0</accession>
<reference evidence="1" key="1">
    <citation type="submission" date="2023-07" db="EMBL/GenBank/DDBJ databases">
        <title>Black Yeasts Isolated from many extreme environments.</title>
        <authorList>
            <person name="Coleine C."/>
            <person name="Stajich J.E."/>
            <person name="Selbmann L."/>
        </authorList>
    </citation>
    <scope>NUCLEOTIDE SEQUENCE</scope>
    <source>
        <strain evidence="1">CCFEE 5714</strain>
    </source>
</reference>
<gene>
    <name evidence="1" type="ORF">LTR37_005693</name>
</gene>
<protein>
    <submittedName>
        <fullName evidence="1">Uncharacterized protein</fullName>
    </submittedName>
</protein>
<keyword evidence="2" id="KW-1185">Reference proteome</keyword>
<evidence type="ECO:0000313" key="2">
    <source>
        <dbReference type="Proteomes" id="UP001281147"/>
    </source>
</evidence>
<proteinExistence type="predicted"/>
<evidence type="ECO:0000313" key="1">
    <source>
        <dbReference type="EMBL" id="KAK3717626.1"/>
    </source>
</evidence>